<reference evidence="2 3" key="2">
    <citation type="journal article" date="2013" name="Plant Cell Physiol.">
        <title>Rice Annotation Project Database (RAP-DB): an integrative and interactive database for rice genomics.</title>
        <authorList>
            <person name="Sakai H."/>
            <person name="Lee S.S."/>
            <person name="Tanaka T."/>
            <person name="Numa H."/>
            <person name="Kim J."/>
            <person name="Kawahara Y."/>
            <person name="Wakimoto H."/>
            <person name="Yang C.C."/>
            <person name="Iwamoto M."/>
            <person name="Abe T."/>
            <person name="Yamada Y."/>
            <person name="Muto A."/>
            <person name="Inokuchi H."/>
            <person name="Ikemura T."/>
            <person name="Matsumoto T."/>
            <person name="Sasaki T."/>
            <person name="Itoh T."/>
        </authorList>
    </citation>
    <scope>NUCLEOTIDE SEQUENCE [LARGE SCALE GENOMIC DNA]</scope>
    <source>
        <strain evidence="3">cv. Nipponbare</strain>
    </source>
</reference>
<organism evidence="2 3">
    <name type="scientific">Oryza sativa subsp. japonica</name>
    <name type="common">Rice</name>
    <dbReference type="NCBI Taxonomy" id="39947"/>
    <lineage>
        <taxon>Eukaryota</taxon>
        <taxon>Viridiplantae</taxon>
        <taxon>Streptophyta</taxon>
        <taxon>Embryophyta</taxon>
        <taxon>Tracheophyta</taxon>
        <taxon>Spermatophyta</taxon>
        <taxon>Magnoliopsida</taxon>
        <taxon>Liliopsida</taxon>
        <taxon>Poales</taxon>
        <taxon>Poaceae</taxon>
        <taxon>BOP clade</taxon>
        <taxon>Oryzoideae</taxon>
        <taxon>Oryzeae</taxon>
        <taxon>Oryzinae</taxon>
        <taxon>Oryza</taxon>
        <taxon>Oryza sativa</taxon>
    </lineage>
</organism>
<keyword evidence="3" id="KW-1185">Reference proteome</keyword>
<feature type="compositionally biased region" description="Basic and acidic residues" evidence="1">
    <location>
        <begin position="204"/>
        <end position="232"/>
    </location>
</feature>
<feature type="non-terminal residue" evidence="2">
    <location>
        <position position="1"/>
    </location>
</feature>
<accession>A0A0P0XGJ6</accession>
<evidence type="ECO:0000313" key="3">
    <source>
        <dbReference type="Proteomes" id="UP000059680"/>
    </source>
</evidence>
<gene>
    <name evidence="2" type="ordered locus">Os08g0468901</name>
    <name evidence="2" type="ORF">OSNPB_080468901</name>
</gene>
<name>A0A0P0XGJ6_ORYSJ</name>
<dbReference type="PaxDb" id="39947-A0A0P0XGJ6"/>
<sequence length="287" mass="31530">SILHDVARRRHERQEAIRDVVQNVHVLLLVVADDGGVAGADHRQAQEPGGAVDQHVVLRRHGHVGAAVEVELHVRDRHGHARRRRPREARLQADLGVVRRRQRPEDGHQLAAHGVVRVLLEPGERRAGVDEDAARAVVVDGEHQRVDGQPLLAEADALEGHEVEGRQRRVDDQRRGLHRRAGGACVGAVERREHAEVEPARLRREERREAVGEPRRAELAHQRQRPAAEADHAGAVGELARVDVAAAERDVGHHDLARVGRAEREGLAGEDAGGGRLVAVVVLVHAH</sequence>
<feature type="region of interest" description="Disordered" evidence="1">
    <location>
        <begin position="204"/>
        <end position="233"/>
    </location>
</feature>
<dbReference type="FunCoup" id="A0A0P0XGJ6">
    <property type="interactions" value="5"/>
</dbReference>
<dbReference type="AlphaFoldDB" id="A0A0P0XGJ6"/>
<dbReference type="EMBL" id="AP014964">
    <property type="protein sequence ID" value="BAT05823.1"/>
    <property type="molecule type" value="Genomic_DNA"/>
</dbReference>
<dbReference type="Proteomes" id="UP000059680">
    <property type="component" value="Chromosome 8"/>
</dbReference>
<evidence type="ECO:0000313" key="2">
    <source>
        <dbReference type="EMBL" id="BAT05823.1"/>
    </source>
</evidence>
<reference evidence="2 3" key="3">
    <citation type="journal article" date="2013" name="Rice">
        <title>Improvement of the Oryza sativa Nipponbare reference genome using next generation sequence and optical map data.</title>
        <authorList>
            <person name="Kawahara Y."/>
            <person name="de la Bastide M."/>
            <person name="Hamilton J.P."/>
            <person name="Kanamori H."/>
            <person name="McCombie W.R."/>
            <person name="Ouyang S."/>
            <person name="Schwartz D.C."/>
            <person name="Tanaka T."/>
            <person name="Wu J."/>
            <person name="Zhou S."/>
            <person name="Childs K.L."/>
            <person name="Davidson R.M."/>
            <person name="Lin H."/>
            <person name="Quesada-Ocampo L."/>
            <person name="Vaillancourt B."/>
            <person name="Sakai H."/>
            <person name="Lee S.S."/>
            <person name="Kim J."/>
            <person name="Numa H."/>
            <person name="Itoh T."/>
            <person name="Buell C.R."/>
            <person name="Matsumoto T."/>
        </authorList>
    </citation>
    <scope>NUCLEOTIDE SEQUENCE [LARGE SCALE GENOMIC DNA]</scope>
    <source>
        <strain evidence="3">cv. Nipponbare</strain>
    </source>
</reference>
<evidence type="ECO:0000256" key="1">
    <source>
        <dbReference type="SAM" id="MobiDB-lite"/>
    </source>
</evidence>
<dbReference type="Gramene" id="Os08t0468901-00">
    <property type="protein sequence ID" value="Os08t0468901-00"/>
    <property type="gene ID" value="Os08g0468901"/>
</dbReference>
<proteinExistence type="predicted"/>
<protein>
    <submittedName>
        <fullName evidence="2">Os08g0468901 protein</fullName>
    </submittedName>
</protein>
<reference evidence="3" key="1">
    <citation type="journal article" date="2005" name="Nature">
        <title>The map-based sequence of the rice genome.</title>
        <authorList>
            <consortium name="International rice genome sequencing project (IRGSP)"/>
            <person name="Matsumoto T."/>
            <person name="Wu J."/>
            <person name="Kanamori H."/>
            <person name="Katayose Y."/>
            <person name="Fujisawa M."/>
            <person name="Namiki N."/>
            <person name="Mizuno H."/>
            <person name="Yamamoto K."/>
            <person name="Antonio B.A."/>
            <person name="Baba T."/>
            <person name="Sakata K."/>
            <person name="Nagamura Y."/>
            <person name="Aoki H."/>
            <person name="Arikawa K."/>
            <person name="Arita K."/>
            <person name="Bito T."/>
            <person name="Chiden Y."/>
            <person name="Fujitsuka N."/>
            <person name="Fukunaka R."/>
            <person name="Hamada M."/>
            <person name="Harada C."/>
            <person name="Hayashi A."/>
            <person name="Hijishita S."/>
            <person name="Honda M."/>
            <person name="Hosokawa S."/>
            <person name="Ichikawa Y."/>
            <person name="Idonuma A."/>
            <person name="Iijima M."/>
            <person name="Ikeda M."/>
            <person name="Ikeno M."/>
            <person name="Ito K."/>
            <person name="Ito S."/>
            <person name="Ito T."/>
            <person name="Ito Y."/>
            <person name="Ito Y."/>
            <person name="Iwabuchi A."/>
            <person name="Kamiya K."/>
            <person name="Karasawa W."/>
            <person name="Kurita K."/>
            <person name="Katagiri S."/>
            <person name="Kikuta A."/>
            <person name="Kobayashi H."/>
            <person name="Kobayashi N."/>
            <person name="Machita K."/>
            <person name="Maehara T."/>
            <person name="Masukawa M."/>
            <person name="Mizubayashi T."/>
            <person name="Mukai Y."/>
            <person name="Nagasaki H."/>
            <person name="Nagata Y."/>
            <person name="Naito S."/>
            <person name="Nakashima M."/>
            <person name="Nakama Y."/>
            <person name="Nakamichi Y."/>
            <person name="Nakamura M."/>
            <person name="Meguro A."/>
            <person name="Negishi M."/>
            <person name="Ohta I."/>
            <person name="Ohta T."/>
            <person name="Okamoto M."/>
            <person name="Ono N."/>
            <person name="Saji S."/>
            <person name="Sakaguchi M."/>
            <person name="Sakai K."/>
            <person name="Shibata M."/>
            <person name="Shimokawa T."/>
            <person name="Song J."/>
            <person name="Takazaki Y."/>
            <person name="Terasawa K."/>
            <person name="Tsugane M."/>
            <person name="Tsuji K."/>
            <person name="Ueda S."/>
            <person name="Waki K."/>
            <person name="Yamagata H."/>
            <person name="Yamamoto M."/>
            <person name="Yamamoto S."/>
            <person name="Yamane H."/>
            <person name="Yoshiki S."/>
            <person name="Yoshihara R."/>
            <person name="Yukawa K."/>
            <person name="Zhong H."/>
            <person name="Yano M."/>
            <person name="Yuan Q."/>
            <person name="Ouyang S."/>
            <person name="Liu J."/>
            <person name="Jones K.M."/>
            <person name="Gansberger K."/>
            <person name="Moffat K."/>
            <person name="Hill J."/>
            <person name="Bera J."/>
            <person name="Fadrosh D."/>
            <person name="Jin S."/>
            <person name="Johri S."/>
            <person name="Kim M."/>
            <person name="Overton L."/>
            <person name="Reardon M."/>
            <person name="Tsitrin T."/>
            <person name="Vuong H."/>
            <person name="Weaver B."/>
            <person name="Ciecko A."/>
            <person name="Tallon L."/>
            <person name="Jackson J."/>
            <person name="Pai G."/>
            <person name="Aken S.V."/>
            <person name="Utterback T."/>
            <person name="Reidmuller S."/>
            <person name="Feldblyum T."/>
            <person name="Hsiao J."/>
            <person name="Zismann V."/>
            <person name="Iobst S."/>
            <person name="de Vazeille A.R."/>
            <person name="Buell C.R."/>
            <person name="Ying K."/>
            <person name="Li Y."/>
            <person name="Lu T."/>
            <person name="Huang Y."/>
            <person name="Zhao Q."/>
            <person name="Feng Q."/>
            <person name="Zhang L."/>
            <person name="Zhu J."/>
            <person name="Weng Q."/>
            <person name="Mu J."/>
            <person name="Lu Y."/>
            <person name="Fan D."/>
            <person name="Liu Y."/>
            <person name="Guan J."/>
            <person name="Zhang Y."/>
            <person name="Yu S."/>
            <person name="Liu X."/>
            <person name="Zhang Y."/>
            <person name="Hong G."/>
            <person name="Han B."/>
            <person name="Choisne N."/>
            <person name="Demange N."/>
            <person name="Orjeda G."/>
            <person name="Samain S."/>
            <person name="Cattolico L."/>
            <person name="Pelletier E."/>
            <person name="Couloux A."/>
            <person name="Segurens B."/>
            <person name="Wincker P."/>
            <person name="D'Hont A."/>
            <person name="Scarpelli C."/>
            <person name="Weissenbach J."/>
            <person name="Salanoubat M."/>
            <person name="Quetier F."/>
            <person name="Yu Y."/>
            <person name="Kim H.R."/>
            <person name="Rambo T."/>
            <person name="Currie J."/>
            <person name="Collura K."/>
            <person name="Luo M."/>
            <person name="Yang T."/>
            <person name="Ammiraju J.S.S."/>
            <person name="Engler F."/>
            <person name="Soderlund C."/>
            <person name="Wing R.A."/>
            <person name="Palmer L.E."/>
            <person name="de la Bastide M."/>
            <person name="Spiegel L."/>
            <person name="Nascimento L."/>
            <person name="Zutavern T."/>
            <person name="O'Shaughnessy A."/>
            <person name="Dike S."/>
            <person name="Dedhia N."/>
            <person name="Preston R."/>
            <person name="Balija V."/>
            <person name="McCombie W.R."/>
            <person name="Chow T."/>
            <person name="Chen H."/>
            <person name="Chung M."/>
            <person name="Chen C."/>
            <person name="Shaw J."/>
            <person name="Wu H."/>
            <person name="Hsiao K."/>
            <person name="Chao Y."/>
            <person name="Chu M."/>
            <person name="Cheng C."/>
            <person name="Hour A."/>
            <person name="Lee P."/>
            <person name="Lin S."/>
            <person name="Lin Y."/>
            <person name="Liou J."/>
            <person name="Liu S."/>
            <person name="Hsing Y."/>
            <person name="Raghuvanshi S."/>
            <person name="Mohanty A."/>
            <person name="Bharti A.K."/>
            <person name="Gaur A."/>
            <person name="Gupta V."/>
            <person name="Kumar D."/>
            <person name="Ravi V."/>
            <person name="Vij S."/>
            <person name="Kapur A."/>
            <person name="Khurana P."/>
            <person name="Khurana P."/>
            <person name="Khurana J.P."/>
            <person name="Tyagi A.K."/>
            <person name="Gaikwad K."/>
            <person name="Singh A."/>
            <person name="Dalal V."/>
            <person name="Srivastava S."/>
            <person name="Dixit A."/>
            <person name="Pal A.K."/>
            <person name="Ghazi I.A."/>
            <person name="Yadav M."/>
            <person name="Pandit A."/>
            <person name="Bhargava A."/>
            <person name="Sureshbabu K."/>
            <person name="Batra K."/>
            <person name="Sharma T.R."/>
            <person name="Mohapatra T."/>
            <person name="Singh N.K."/>
            <person name="Messing J."/>
            <person name="Nelson A.B."/>
            <person name="Fuks G."/>
            <person name="Kavchok S."/>
            <person name="Keizer G."/>
            <person name="Linton E."/>
            <person name="Llaca V."/>
            <person name="Song R."/>
            <person name="Tanyolac B."/>
            <person name="Young S."/>
            <person name="Ho-Il K."/>
            <person name="Hahn J.H."/>
            <person name="Sangsakoo G."/>
            <person name="Vanavichit A."/>
            <person name="de Mattos Luiz.A.T."/>
            <person name="Zimmer P.D."/>
            <person name="Malone G."/>
            <person name="Dellagostin O."/>
            <person name="de Oliveira A.C."/>
            <person name="Bevan M."/>
            <person name="Bancroft I."/>
            <person name="Minx P."/>
            <person name="Cordum H."/>
            <person name="Wilson R."/>
            <person name="Cheng Z."/>
            <person name="Jin W."/>
            <person name="Jiang J."/>
            <person name="Leong S.A."/>
            <person name="Iwama H."/>
            <person name="Gojobori T."/>
            <person name="Itoh T."/>
            <person name="Niimura Y."/>
            <person name="Fujii Y."/>
            <person name="Habara T."/>
            <person name="Sakai H."/>
            <person name="Sato Y."/>
            <person name="Wilson G."/>
            <person name="Kumar K."/>
            <person name="McCouch S."/>
            <person name="Juretic N."/>
            <person name="Hoen D."/>
            <person name="Wright S."/>
            <person name="Bruskiewich R."/>
            <person name="Bureau T."/>
            <person name="Miyao A."/>
            <person name="Hirochika H."/>
            <person name="Nishikawa T."/>
            <person name="Kadowaki K."/>
            <person name="Sugiura M."/>
            <person name="Burr B."/>
            <person name="Sasaki T."/>
        </authorList>
    </citation>
    <scope>NUCLEOTIDE SEQUENCE [LARGE SCALE GENOMIC DNA]</scope>
    <source>
        <strain evidence="3">cv. Nipponbare</strain>
    </source>
</reference>
<dbReference type="InParanoid" id="A0A0P0XGJ6"/>